<dbReference type="Proteomes" id="UP000544134">
    <property type="component" value="Unassembled WGS sequence"/>
</dbReference>
<protein>
    <submittedName>
        <fullName evidence="2">DUF1311 domain-containing protein</fullName>
    </submittedName>
</protein>
<dbReference type="AlphaFoldDB" id="A0A848IKG1"/>
<evidence type="ECO:0000313" key="2">
    <source>
        <dbReference type="EMBL" id="NMM01316.1"/>
    </source>
</evidence>
<dbReference type="RefSeq" id="WP_169488153.1">
    <property type="nucleotide sequence ID" value="NZ_JABBGJ010000029.1"/>
</dbReference>
<dbReference type="EMBL" id="JABBGJ010000029">
    <property type="protein sequence ID" value="NMM01316.1"/>
    <property type="molecule type" value="Genomic_DNA"/>
</dbReference>
<gene>
    <name evidence="2" type="ORF">HHL24_25660</name>
</gene>
<evidence type="ECO:0000259" key="1">
    <source>
        <dbReference type="Pfam" id="PF07007"/>
    </source>
</evidence>
<dbReference type="Gene3D" id="1.20.1270.180">
    <property type="match status" value="1"/>
</dbReference>
<evidence type="ECO:0000313" key="3">
    <source>
        <dbReference type="Proteomes" id="UP000544134"/>
    </source>
</evidence>
<comment type="caution">
    <text evidence="2">The sequence shown here is derived from an EMBL/GenBank/DDBJ whole genome shotgun (WGS) entry which is preliminary data.</text>
</comment>
<feature type="domain" description="Lysozyme inhibitor LprI-like N-terminal" evidence="1">
    <location>
        <begin position="63"/>
        <end position="156"/>
    </location>
</feature>
<dbReference type="InterPro" id="IPR009739">
    <property type="entry name" value="LprI-like_N"/>
</dbReference>
<sequence>MRVVKSLLGVDGWRRAFGALVLTSTMSAISAMSVAVLGIAPLQAHAEVAAADPIDASMRSCLARSDMSSTAGQVQCMDNARIGWKAALDGAWQQLQAKLPQAQRKPWEKSQASWQASRDVEKPLLAAVFATTRGTMYVLAEADMQLQPVRDRALALRSAVARISAGGDPPRRPRACTADAQCEHAMFDLNRYYRRLQSKMPVRSRPTLARAQKAWIAYLDATTPLIDERGRTDIIGARVATLKRLSETVGND</sequence>
<accession>A0A848IKG1</accession>
<organism evidence="2 3">
    <name type="scientific">Paraburkholderia polaris</name>
    <dbReference type="NCBI Taxonomy" id="2728848"/>
    <lineage>
        <taxon>Bacteria</taxon>
        <taxon>Pseudomonadati</taxon>
        <taxon>Pseudomonadota</taxon>
        <taxon>Betaproteobacteria</taxon>
        <taxon>Burkholderiales</taxon>
        <taxon>Burkholderiaceae</taxon>
        <taxon>Paraburkholderia</taxon>
    </lineage>
</organism>
<proteinExistence type="predicted"/>
<name>A0A848IKG1_9BURK</name>
<reference evidence="2 3" key="1">
    <citation type="submission" date="2020-04" db="EMBL/GenBank/DDBJ databases">
        <title>Paraburkholderia sp. RP-4-7 isolated from soil.</title>
        <authorList>
            <person name="Dahal R.H."/>
        </authorList>
    </citation>
    <scope>NUCLEOTIDE SEQUENCE [LARGE SCALE GENOMIC DNA]</scope>
    <source>
        <strain evidence="2 3">RP-4-7</strain>
    </source>
</reference>
<dbReference type="Pfam" id="PF07007">
    <property type="entry name" value="LprI"/>
    <property type="match status" value="2"/>
</dbReference>
<keyword evidence="3" id="KW-1185">Reference proteome</keyword>
<feature type="domain" description="Lysozyme inhibitor LprI-like N-terminal" evidence="1">
    <location>
        <begin position="179"/>
        <end position="225"/>
    </location>
</feature>